<dbReference type="AlphaFoldDB" id="A0A453MQT5"/>
<reference evidence="8" key="4">
    <citation type="submission" date="2019-03" db="UniProtKB">
        <authorList>
            <consortium name="EnsemblPlants"/>
        </authorList>
    </citation>
    <scope>IDENTIFICATION</scope>
</reference>
<keyword evidence="9" id="KW-1185">Reference proteome</keyword>
<dbReference type="Proteomes" id="UP000015105">
    <property type="component" value="Chromosome 6D"/>
</dbReference>
<dbReference type="EC" id="2.1.1.37" evidence="2"/>
<dbReference type="PANTHER" id="PTHR10629:SF50">
    <property type="entry name" value="DNA (CYTOSINE-5)-METHYLTRANSFERASE CMT3"/>
    <property type="match status" value="1"/>
</dbReference>
<reference evidence="9" key="2">
    <citation type="journal article" date="2017" name="Nat. Plants">
        <title>The Aegilops tauschii genome reveals multiple impacts of transposons.</title>
        <authorList>
            <person name="Zhao G."/>
            <person name="Zou C."/>
            <person name="Li K."/>
            <person name="Wang K."/>
            <person name="Li T."/>
            <person name="Gao L."/>
            <person name="Zhang X."/>
            <person name="Wang H."/>
            <person name="Yang Z."/>
            <person name="Liu X."/>
            <person name="Jiang W."/>
            <person name="Mao L."/>
            <person name="Kong X."/>
            <person name="Jiao Y."/>
            <person name="Jia J."/>
        </authorList>
    </citation>
    <scope>NUCLEOTIDE SEQUENCE [LARGE SCALE GENOMIC DNA]</scope>
    <source>
        <strain evidence="9">cv. AL8/78</strain>
    </source>
</reference>
<proteinExistence type="predicted"/>
<organism evidence="8 9">
    <name type="scientific">Aegilops tauschii subsp. strangulata</name>
    <name type="common">Goatgrass</name>
    <dbReference type="NCBI Taxonomy" id="200361"/>
    <lineage>
        <taxon>Eukaryota</taxon>
        <taxon>Viridiplantae</taxon>
        <taxon>Streptophyta</taxon>
        <taxon>Embryophyta</taxon>
        <taxon>Tracheophyta</taxon>
        <taxon>Spermatophyta</taxon>
        <taxon>Magnoliopsida</taxon>
        <taxon>Liliopsida</taxon>
        <taxon>Poales</taxon>
        <taxon>Poaceae</taxon>
        <taxon>BOP clade</taxon>
        <taxon>Pooideae</taxon>
        <taxon>Triticodae</taxon>
        <taxon>Triticeae</taxon>
        <taxon>Triticinae</taxon>
        <taxon>Aegilops</taxon>
    </lineage>
</organism>
<evidence type="ECO:0000256" key="6">
    <source>
        <dbReference type="ARBA" id="ARBA00023125"/>
    </source>
</evidence>
<name>A0A453MQT5_AEGTS</name>
<keyword evidence="6" id="KW-0238">DNA-binding</keyword>
<dbReference type="PANTHER" id="PTHR10629">
    <property type="entry name" value="CYTOSINE-SPECIFIC METHYLTRANSFERASE"/>
    <property type="match status" value="1"/>
</dbReference>
<dbReference type="GO" id="GO:0044027">
    <property type="term" value="P:negative regulation of gene expression via chromosomal CpG island methylation"/>
    <property type="evidence" value="ECO:0007669"/>
    <property type="project" value="TreeGrafter"/>
</dbReference>
<evidence type="ECO:0000256" key="1">
    <source>
        <dbReference type="ARBA" id="ARBA00004123"/>
    </source>
</evidence>
<evidence type="ECO:0000256" key="3">
    <source>
        <dbReference type="ARBA" id="ARBA00022603"/>
    </source>
</evidence>
<protein>
    <recommendedName>
        <fullName evidence="2">DNA (cytosine-5-)-methyltransferase</fullName>
        <ecNumber evidence="2">2.1.1.37</ecNumber>
    </recommendedName>
</protein>
<evidence type="ECO:0000256" key="2">
    <source>
        <dbReference type="ARBA" id="ARBA00011975"/>
    </source>
</evidence>
<evidence type="ECO:0000256" key="5">
    <source>
        <dbReference type="ARBA" id="ARBA00022691"/>
    </source>
</evidence>
<dbReference type="InterPro" id="IPR050390">
    <property type="entry name" value="C5-Methyltransferase"/>
</dbReference>
<keyword evidence="5" id="KW-0949">S-adenosyl-L-methionine</keyword>
<keyword evidence="4" id="KW-0808">Transferase</keyword>
<dbReference type="Gene3D" id="3.90.120.10">
    <property type="entry name" value="DNA Methylase, subunit A, domain 2"/>
    <property type="match status" value="1"/>
</dbReference>
<dbReference type="GO" id="GO:0003886">
    <property type="term" value="F:DNA (cytosine-5-)-methyltransferase activity"/>
    <property type="evidence" value="ECO:0007669"/>
    <property type="project" value="UniProtKB-EC"/>
</dbReference>
<dbReference type="GO" id="GO:0005634">
    <property type="term" value="C:nucleus"/>
    <property type="evidence" value="ECO:0007669"/>
    <property type="project" value="UniProtKB-SubCell"/>
</dbReference>
<accession>A0A453MQT5</accession>
<dbReference type="SUPFAM" id="SSF53335">
    <property type="entry name" value="S-adenosyl-L-methionine-dependent methyltransferases"/>
    <property type="match status" value="1"/>
</dbReference>
<dbReference type="FunFam" id="3.90.120.10:FF:000003">
    <property type="entry name" value="DNA (cytosine-5)-methyltransferase 1"/>
    <property type="match status" value="1"/>
</dbReference>
<dbReference type="Gramene" id="AET6Gv20037600.56">
    <property type="protein sequence ID" value="AET6Gv20037600.56"/>
    <property type="gene ID" value="AET6Gv20037600"/>
</dbReference>
<evidence type="ECO:0000256" key="7">
    <source>
        <dbReference type="ARBA" id="ARBA00023242"/>
    </source>
</evidence>
<keyword evidence="7" id="KW-0539">Nucleus</keyword>
<dbReference type="InterPro" id="IPR001525">
    <property type="entry name" value="C5_MeTfrase"/>
</dbReference>
<evidence type="ECO:0000313" key="9">
    <source>
        <dbReference type="Proteomes" id="UP000015105"/>
    </source>
</evidence>
<reference evidence="8" key="5">
    <citation type="journal article" date="2021" name="G3 (Bethesda)">
        <title>Aegilops tauschii genome assembly Aet v5.0 features greater sequence contiguity and improved annotation.</title>
        <authorList>
            <person name="Wang L."/>
            <person name="Zhu T."/>
            <person name="Rodriguez J.C."/>
            <person name="Deal K.R."/>
            <person name="Dubcovsky J."/>
            <person name="McGuire P.E."/>
            <person name="Lux T."/>
            <person name="Spannagl M."/>
            <person name="Mayer K.F.X."/>
            <person name="Baldrich P."/>
            <person name="Meyers B.C."/>
            <person name="Huo N."/>
            <person name="Gu Y.Q."/>
            <person name="Zhou H."/>
            <person name="Devos K.M."/>
            <person name="Bennetzen J.L."/>
            <person name="Unver T."/>
            <person name="Budak H."/>
            <person name="Gulick P.J."/>
            <person name="Galiba G."/>
            <person name="Kalapos B."/>
            <person name="Nelson D.R."/>
            <person name="Li P."/>
            <person name="You F.M."/>
            <person name="Luo M.C."/>
            <person name="Dvorak J."/>
        </authorList>
    </citation>
    <scope>NUCLEOTIDE SEQUENCE [LARGE SCALE GENOMIC DNA]</scope>
    <source>
        <strain evidence="8">cv. AL8/78</strain>
    </source>
</reference>
<dbReference type="Gene3D" id="3.40.50.150">
    <property type="entry name" value="Vaccinia Virus protein VP39"/>
    <property type="match status" value="1"/>
</dbReference>
<evidence type="ECO:0000256" key="4">
    <source>
        <dbReference type="ARBA" id="ARBA00022679"/>
    </source>
</evidence>
<dbReference type="Pfam" id="PF00145">
    <property type="entry name" value="DNA_methylase"/>
    <property type="match status" value="1"/>
</dbReference>
<dbReference type="GO" id="GO:0003677">
    <property type="term" value="F:DNA binding"/>
    <property type="evidence" value="ECO:0007669"/>
    <property type="project" value="UniProtKB-KW"/>
</dbReference>
<reference evidence="8" key="3">
    <citation type="journal article" date="2017" name="Nature">
        <title>Genome sequence of the progenitor of the wheat D genome Aegilops tauschii.</title>
        <authorList>
            <person name="Luo M.C."/>
            <person name="Gu Y.Q."/>
            <person name="Puiu D."/>
            <person name="Wang H."/>
            <person name="Twardziok S.O."/>
            <person name="Deal K.R."/>
            <person name="Huo N."/>
            <person name="Zhu T."/>
            <person name="Wang L."/>
            <person name="Wang Y."/>
            <person name="McGuire P.E."/>
            <person name="Liu S."/>
            <person name="Long H."/>
            <person name="Ramasamy R.K."/>
            <person name="Rodriguez J.C."/>
            <person name="Van S.L."/>
            <person name="Yuan L."/>
            <person name="Wang Z."/>
            <person name="Xia Z."/>
            <person name="Xiao L."/>
            <person name="Anderson O.D."/>
            <person name="Ouyang S."/>
            <person name="Liang Y."/>
            <person name="Zimin A.V."/>
            <person name="Pertea G."/>
            <person name="Qi P."/>
            <person name="Bennetzen J.L."/>
            <person name="Dai X."/>
            <person name="Dawson M.W."/>
            <person name="Muller H.G."/>
            <person name="Kugler K."/>
            <person name="Rivarola-Duarte L."/>
            <person name="Spannagl M."/>
            <person name="Mayer K.F.X."/>
            <person name="Lu F.H."/>
            <person name="Bevan M.W."/>
            <person name="Leroy P."/>
            <person name="Li P."/>
            <person name="You F.M."/>
            <person name="Sun Q."/>
            <person name="Liu Z."/>
            <person name="Lyons E."/>
            <person name="Wicker T."/>
            <person name="Salzberg S.L."/>
            <person name="Devos K.M."/>
            <person name="Dvorak J."/>
        </authorList>
    </citation>
    <scope>NUCLEOTIDE SEQUENCE [LARGE SCALE GENOMIC DNA]</scope>
    <source>
        <strain evidence="8">cv. AL8/78</strain>
    </source>
</reference>
<sequence length="252" mass="28763">MPWFLKMRSQIYRRVGNDQADDVMEYLVKPKTEFQRYIRLSRKEMLDYSFGDKTGPGEGTLMDHCPLRLNKDDYERVKRIPFEKGANFRDLEGVRVGPNNVAEFDPEIPRVYLESGNPLVPEYAIKFRSGKSLRPFGRLWWDETVPTVVTSANPHSQRILHPSQARVLTVRENARLQGFPDYYRLDGPIKERYMQVGNAVAVPVARALGYSLGLAYLRKHDGSDGPMLVLPANFFSPGQTEAVVPADEVAEE</sequence>
<keyword evidence="3" id="KW-0489">Methyltransferase</keyword>
<reference evidence="9" key="1">
    <citation type="journal article" date="2014" name="Science">
        <title>Ancient hybridizations among the ancestral genomes of bread wheat.</title>
        <authorList>
            <consortium name="International Wheat Genome Sequencing Consortium,"/>
            <person name="Marcussen T."/>
            <person name="Sandve S.R."/>
            <person name="Heier L."/>
            <person name="Spannagl M."/>
            <person name="Pfeifer M."/>
            <person name="Jakobsen K.S."/>
            <person name="Wulff B.B."/>
            <person name="Steuernagel B."/>
            <person name="Mayer K.F."/>
            <person name="Olsen O.A."/>
        </authorList>
    </citation>
    <scope>NUCLEOTIDE SEQUENCE [LARGE SCALE GENOMIC DNA]</scope>
    <source>
        <strain evidence="9">cv. AL8/78</strain>
    </source>
</reference>
<evidence type="ECO:0000313" key="8">
    <source>
        <dbReference type="EnsemblPlants" id="AET6Gv20037600.56"/>
    </source>
</evidence>
<dbReference type="GO" id="GO:0032259">
    <property type="term" value="P:methylation"/>
    <property type="evidence" value="ECO:0007669"/>
    <property type="project" value="UniProtKB-KW"/>
</dbReference>
<comment type="subcellular location">
    <subcellularLocation>
        <location evidence="1">Nucleus</location>
    </subcellularLocation>
</comment>
<dbReference type="InterPro" id="IPR029063">
    <property type="entry name" value="SAM-dependent_MTases_sf"/>
</dbReference>
<dbReference type="EnsemblPlants" id="AET6Gv20037600.56">
    <property type="protein sequence ID" value="AET6Gv20037600.56"/>
    <property type="gene ID" value="AET6Gv20037600"/>
</dbReference>